<reference evidence="3" key="1">
    <citation type="submission" date="2021-01" db="EMBL/GenBank/DDBJ databases">
        <authorList>
            <person name="Kaushik A."/>
        </authorList>
    </citation>
    <scope>NUCLEOTIDE SEQUENCE</scope>
    <source>
        <strain evidence="3">AG5</strain>
    </source>
</reference>
<feature type="region of interest" description="Disordered" evidence="1">
    <location>
        <begin position="124"/>
        <end position="149"/>
    </location>
</feature>
<evidence type="ECO:0000256" key="1">
    <source>
        <dbReference type="SAM" id="MobiDB-lite"/>
    </source>
</evidence>
<protein>
    <submittedName>
        <fullName evidence="3">Uncharacterized protein</fullName>
    </submittedName>
</protein>
<name>A0A8H3HXW9_9AGAM</name>
<dbReference type="Proteomes" id="UP000663827">
    <property type="component" value="Unassembled WGS sequence"/>
</dbReference>
<evidence type="ECO:0000313" key="4">
    <source>
        <dbReference type="Proteomes" id="UP000663827"/>
    </source>
</evidence>
<accession>A0A8H3HXW9</accession>
<keyword evidence="2" id="KW-1133">Transmembrane helix</keyword>
<keyword evidence="2" id="KW-0812">Transmembrane</keyword>
<evidence type="ECO:0000256" key="2">
    <source>
        <dbReference type="SAM" id="Phobius"/>
    </source>
</evidence>
<comment type="caution">
    <text evidence="3">The sequence shown here is derived from an EMBL/GenBank/DDBJ whole genome shotgun (WGS) entry which is preliminary data.</text>
</comment>
<organism evidence="3 4">
    <name type="scientific">Rhizoctonia solani</name>
    <dbReference type="NCBI Taxonomy" id="456999"/>
    <lineage>
        <taxon>Eukaryota</taxon>
        <taxon>Fungi</taxon>
        <taxon>Dikarya</taxon>
        <taxon>Basidiomycota</taxon>
        <taxon>Agaricomycotina</taxon>
        <taxon>Agaricomycetes</taxon>
        <taxon>Cantharellales</taxon>
        <taxon>Ceratobasidiaceae</taxon>
        <taxon>Rhizoctonia</taxon>
    </lineage>
</organism>
<sequence length="414" mass="44669">MSLDINWIIIAIIFTALVIEVLTVVAYVFENHWSFDKPRTRTSRSDVFQGLVPDAYTGVWTAHAISAVTQSSDTVIGAVDPVALPPSQKPRPLPRPAPDDGPFAGFIARFSSWASTFAKRTTVMTKPKHSAGNLETSTPAPTGTRPATGTCITTDSGVITQCPKLKRSLKSSTYLSGVAALQGIKVQAPVDALTRISLVGLAYRSQVLYLLDSCPLPAPPREREVWSHPYIGKSISLSSRSRFIPSSPKRSAPITRNVVATEIISPLAKTKVLKVHEVKKTRISVYQLPPPSVSLSPRAFDQAKPPAATERYVQPLSKAPIKLNVPARLPCYSAPNLAAASYKRHSAKASATSASVIIIPPEPEDWDKKISSKVEVTKTRLELKEPELVSGSAAPPIVDLEPQVSAPIFCISSN</sequence>
<evidence type="ECO:0000313" key="3">
    <source>
        <dbReference type="EMBL" id="CAE7196066.1"/>
    </source>
</evidence>
<gene>
    <name evidence="3" type="ORF">RDB_LOCUS132837</name>
</gene>
<feature type="compositionally biased region" description="Low complexity" evidence="1">
    <location>
        <begin position="136"/>
        <end position="149"/>
    </location>
</feature>
<feature type="transmembrane region" description="Helical" evidence="2">
    <location>
        <begin position="6"/>
        <end position="29"/>
    </location>
</feature>
<keyword evidence="2" id="KW-0472">Membrane</keyword>
<dbReference type="EMBL" id="CAJNJQ010003300">
    <property type="protein sequence ID" value="CAE7196066.1"/>
    <property type="molecule type" value="Genomic_DNA"/>
</dbReference>
<proteinExistence type="predicted"/>
<dbReference type="AlphaFoldDB" id="A0A8H3HXW9"/>